<comment type="caution">
    <text evidence="2">The sequence shown here is derived from an EMBL/GenBank/DDBJ whole genome shotgun (WGS) entry which is preliminary data.</text>
</comment>
<reference evidence="2" key="1">
    <citation type="submission" date="2016-01" db="EMBL/GenBank/DDBJ databases">
        <authorList>
            <person name="Peeters C."/>
        </authorList>
    </citation>
    <scope>NUCLEOTIDE SEQUENCE [LARGE SCALE GENOMIC DNA]</scope>
    <source>
        <strain evidence="2">LMG 22940</strain>
    </source>
</reference>
<evidence type="ECO:0000313" key="3">
    <source>
        <dbReference type="Proteomes" id="UP000054770"/>
    </source>
</evidence>
<gene>
    <name evidence="2" type="ORF">AWB68_06776</name>
</gene>
<evidence type="ECO:0000313" key="2">
    <source>
        <dbReference type="EMBL" id="SAL83094.1"/>
    </source>
</evidence>
<accession>A0A158KPU2</accession>
<feature type="compositionally biased region" description="Basic and acidic residues" evidence="1">
    <location>
        <begin position="427"/>
        <end position="437"/>
    </location>
</feature>
<dbReference type="AlphaFoldDB" id="A0A158KPU2"/>
<keyword evidence="3" id="KW-1185">Reference proteome</keyword>
<dbReference type="EMBL" id="FCON02000132">
    <property type="protein sequence ID" value="SAL83094.1"/>
    <property type="molecule type" value="Genomic_DNA"/>
</dbReference>
<protein>
    <submittedName>
        <fullName evidence="2">Uncharacterized protein</fullName>
    </submittedName>
</protein>
<feature type="region of interest" description="Disordered" evidence="1">
    <location>
        <begin position="404"/>
        <end position="437"/>
    </location>
</feature>
<feature type="compositionally biased region" description="Basic and acidic residues" evidence="1">
    <location>
        <begin position="270"/>
        <end position="294"/>
    </location>
</feature>
<feature type="region of interest" description="Disordered" evidence="1">
    <location>
        <begin position="270"/>
        <end position="296"/>
    </location>
</feature>
<proteinExistence type="predicted"/>
<name>A0A158KPU2_9BURK</name>
<sequence length="437" mass="49449">MIAARRHPAVARIGNLLRLENVGGLVAPRIALERDDRRDFDVVQRRAPRGHRALAVQHDVHVTRERTVGDLAAVERRERARALAVRLVADRAVRRVDLLAARLQFVHRVRLVGIVGGGRQFLLLVLDPLRVVVGGQHFHDDRHVRVLLAAQFGAEAAERADLVRLEPRVAHEAGDRVLLHAERRHIPRVDDVVGGGDDADFLVDRHDERVVDFLQVEIRDRRLAVRFATRRGERGQEVDAFARTLHVVVGPLPLIAGDLDGEVGVGRVLHRDDGFRGGQRHQDDDHERHDRPDDFDGGAFVEIGRLVASRLAVREERIEHHAEHAEEDHETDDQHERVEAKELLGDLRRGLLEVELVDTRTARSVGDRQGCTGREQSACRQHAREGSLDCFHSILTQNFHSNPRPPCASVARPRFPFPEPGRRSSRRRDIQTFRRSA</sequence>
<dbReference type="Proteomes" id="UP000054770">
    <property type="component" value="Unassembled WGS sequence"/>
</dbReference>
<evidence type="ECO:0000256" key="1">
    <source>
        <dbReference type="SAM" id="MobiDB-lite"/>
    </source>
</evidence>
<organism evidence="2 3">
    <name type="scientific">Caballeronia choica</name>
    <dbReference type="NCBI Taxonomy" id="326476"/>
    <lineage>
        <taxon>Bacteria</taxon>
        <taxon>Pseudomonadati</taxon>
        <taxon>Pseudomonadota</taxon>
        <taxon>Betaproteobacteria</taxon>
        <taxon>Burkholderiales</taxon>
        <taxon>Burkholderiaceae</taxon>
        <taxon>Caballeronia</taxon>
    </lineage>
</organism>